<feature type="compositionally biased region" description="Polar residues" evidence="1">
    <location>
        <begin position="25"/>
        <end position="44"/>
    </location>
</feature>
<dbReference type="AlphaFoldDB" id="A0A4C1U0S9"/>
<keyword evidence="3" id="KW-1185">Reference proteome</keyword>
<proteinExistence type="predicted"/>
<evidence type="ECO:0000313" key="2">
    <source>
        <dbReference type="EMBL" id="GBP19889.1"/>
    </source>
</evidence>
<name>A0A4C1U0S9_EUMVA</name>
<protein>
    <submittedName>
        <fullName evidence="2">Uncharacterized protein</fullName>
    </submittedName>
</protein>
<comment type="caution">
    <text evidence="2">The sequence shown here is derived from an EMBL/GenBank/DDBJ whole genome shotgun (WGS) entry which is preliminary data.</text>
</comment>
<accession>A0A4C1U0S9</accession>
<evidence type="ECO:0000313" key="3">
    <source>
        <dbReference type="Proteomes" id="UP000299102"/>
    </source>
</evidence>
<evidence type="ECO:0000256" key="1">
    <source>
        <dbReference type="SAM" id="MobiDB-lite"/>
    </source>
</evidence>
<feature type="region of interest" description="Disordered" evidence="1">
    <location>
        <begin position="1"/>
        <end position="44"/>
    </location>
</feature>
<dbReference type="Proteomes" id="UP000299102">
    <property type="component" value="Unassembled WGS sequence"/>
</dbReference>
<organism evidence="2 3">
    <name type="scientific">Eumeta variegata</name>
    <name type="common">Bagworm moth</name>
    <name type="synonym">Eumeta japonica</name>
    <dbReference type="NCBI Taxonomy" id="151549"/>
    <lineage>
        <taxon>Eukaryota</taxon>
        <taxon>Metazoa</taxon>
        <taxon>Ecdysozoa</taxon>
        <taxon>Arthropoda</taxon>
        <taxon>Hexapoda</taxon>
        <taxon>Insecta</taxon>
        <taxon>Pterygota</taxon>
        <taxon>Neoptera</taxon>
        <taxon>Endopterygota</taxon>
        <taxon>Lepidoptera</taxon>
        <taxon>Glossata</taxon>
        <taxon>Ditrysia</taxon>
        <taxon>Tineoidea</taxon>
        <taxon>Psychidae</taxon>
        <taxon>Oiketicinae</taxon>
        <taxon>Eumeta</taxon>
    </lineage>
</organism>
<dbReference type="EMBL" id="BGZK01000112">
    <property type="protein sequence ID" value="GBP19889.1"/>
    <property type="molecule type" value="Genomic_DNA"/>
</dbReference>
<reference evidence="2 3" key="1">
    <citation type="journal article" date="2019" name="Commun. Biol.">
        <title>The bagworm genome reveals a unique fibroin gene that provides high tensile strength.</title>
        <authorList>
            <person name="Kono N."/>
            <person name="Nakamura H."/>
            <person name="Ohtoshi R."/>
            <person name="Tomita M."/>
            <person name="Numata K."/>
            <person name="Arakawa K."/>
        </authorList>
    </citation>
    <scope>NUCLEOTIDE SEQUENCE [LARGE SCALE GENOMIC DNA]</scope>
</reference>
<sequence length="107" mass="12328">MRVRADPRGGGRPQSAAGRGAVRASHTSPLANSNAGRIHSVSRSVQKINSKELNWERKAITVRRYRTWPRPTRRRGQVRWCEKIDISSERLQKEYDPRALRPFALRP</sequence>
<gene>
    <name evidence="2" type="ORF">EVAR_75182_1</name>
</gene>